<dbReference type="Proteomes" id="UP000636800">
    <property type="component" value="Chromosome 12"/>
</dbReference>
<feature type="site" description="Transition state stabilizer" evidence="18">
    <location>
        <position position="97"/>
    </location>
</feature>
<evidence type="ECO:0000256" key="1">
    <source>
        <dbReference type="ARBA" id="ARBA00000189"/>
    </source>
</evidence>
<keyword evidence="6 20" id="KW-0575">Peroxidase</keyword>
<dbReference type="AlphaFoldDB" id="A0A835PSH6"/>
<dbReference type="GO" id="GO:0006979">
    <property type="term" value="P:response to oxidative stress"/>
    <property type="evidence" value="ECO:0007669"/>
    <property type="project" value="UniProtKB-UniRule"/>
</dbReference>
<evidence type="ECO:0000256" key="20">
    <source>
        <dbReference type="RuleBase" id="RU362060"/>
    </source>
</evidence>
<feature type="binding site" evidence="17">
    <location>
        <position position="105"/>
    </location>
    <ligand>
        <name>Ca(2+)</name>
        <dbReference type="ChEBI" id="CHEBI:29108"/>
        <label>1</label>
    </ligand>
</feature>
<evidence type="ECO:0000256" key="8">
    <source>
        <dbReference type="ARBA" id="ARBA00022723"/>
    </source>
</evidence>
<dbReference type="PRINTS" id="PR00458">
    <property type="entry name" value="PEROXIDASE"/>
</dbReference>
<dbReference type="PROSITE" id="PS00436">
    <property type="entry name" value="PEROXIDASE_2"/>
    <property type="match status" value="1"/>
</dbReference>
<evidence type="ECO:0000313" key="24">
    <source>
        <dbReference type="Proteomes" id="UP000636800"/>
    </source>
</evidence>
<organism evidence="23 24">
    <name type="scientific">Vanilla planifolia</name>
    <name type="common">Vanilla</name>
    <dbReference type="NCBI Taxonomy" id="51239"/>
    <lineage>
        <taxon>Eukaryota</taxon>
        <taxon>Viridiplantae</taxon>
        <taxon>Streptophyta</taxon>
        <taxon>Embryophyta</taxon>
        <taxon>Tracheophyta</taxon>
        <taxon>Spermatophyta</taxon>
        <taxon>Magnoliopsida</taxon>
        <taxon>Liliopsida</taxon>
        <taxon>Asparagales</taxon>
        <taxon>Orchidaceae</taxon>
        <taxon>Vanilloideae</taxon>
        <taxon>Vanilleae</taxon>
        <taxon>Vanilla</taxon>
    </lineage>
</organism>
<evidence type="ECO:0000256" key="2">
    <source>
        <dbReference type="ARBA" id="ARBA00002322"/>
    </source>
</evidence>
<evidence type="ECO:0000259" key="22">
    <source>
        <dbReference type="PROSITE" id="PS50873"/>
    </source>
</evidence>
<dbReference type="EC" id="1.11.1.7" evidence="4 20"/>
<evidence type="ECO:0000256" key="9">
    <source>
        <dbReference type="ARBA" id="ARBA00022837"/>
    </source>
</evidence>
<feature type="binding site" evidence="17">
    <location>
        <position position="236"/>
    </location>
    <ligand>
        <name>Ca(2+)</name>
        <dbReference type="ChEBI" id="CHEBI:29108"/>
        <label>2</label>
    </ligand>
</feature>
<keyword evidence="12 19" id="KW-1015">Disulfide bond</keyword>
<feature type="binding site" evidence="17">
    <location>
        <position position="109"/>
    </location>
    <ligand>
        <name>Ca(2+)</name>
        <dbReference type="ChEBI" id="CHEBI:29108"/>
        <label>1</label>
    </ligand>
</feature>
<feature type="disulfide bond" evidence="19">
    <location>
        <begin position="242"/>
        <end position="270"/>
    </location>
</feature>
<dbReference type="PANTHER" id="PTHR31517:SF59">
    <property type="entry name" value="PEROXIDASE"/>
    <property type="match status" value="1"/>
</dbReference>
<keyword evidence="14 20" id="KW-0376">Hydrogen peroxide</keyword>
<evidence type="ECO:0000256" key="11">
    <source>
        <dbReference type="ARBA" id="ARBA00023004"/>
    </source>
</evidence>
<dbReference type="Gene3D" id="1.10.520.10">
    <property type="match status" value="1"/>
</dbReference>
<feature type="binding site" evidence="16">
    <location>
        <position position="205"/>
    </location>
    <ligand>
        <name>substrate</name>
    </ligand>
</feature>
<dbReference type="PANTHER" id="PTHR31517">
    <property type="match status" value="1"/>
</dbReference>
<keyword evidence="24" id="KW-1185">Reference proteome</keyword>
<reference evidence="23 24" key="1">
    <citation type="journal article" date="2020" name="Nat. Food">
        <title>A phased Vanilla planifolia genome enables genetic improvement of flavour and production.</title>
        <authorList>
            <person name="Hasing T."/>
            <person name="Tang H."/>
            <person name="Brym M."/>
            <person name="Khazi F."/>
            <person name="Huang T."/>
            <person name="Chambers A.H."/>
        </authorList>
    </citation>
    <scope>NUCLEOTIDE SEQUENCE [LARGE SCALE GENOMIC DNA]</scope>
    <source>
        <tissue evidence="23">Leaf</tissue>
    </source>
</reference>
<feature type="binding site" evidence="17">
    <location>
        <position position="107"/>
    </location>
    <ligand>
        <name>Ca(2+)</name>
        <dbReference type="ChEBI" id="CHEBI:29108"/>
        <label>1</label>
    </ligand>
</feature>
<feature type="binding site" evidence="17">
    <location>
        <position position="102"/>
    </location>
    <ligand>
        <name>Ca(2+)</name>
        <dbReference type="ChEBI" id="CHEBI:29108"/>
        <label>1</label>
    </ligand>
</feature>
<feature type="domain" description="Plant heme peroxidase family profile" evidence="22">
    <location>
        <begin position="60"/>
        <end position="365"/>
    </location>
</feature>
<dbReference type="InterPro" id="IPR002016">
    <property type="entry name" value="Haem_peroxidase"/>
</dbReference>
<comment type="subcellular location">
    <subcellularLocation>
        <location evidence="20">Secreted</location>
    </subcellularLocation>
</comment>
<evidence type="ECO:0000256" key="19">
    <source>
        <dbReference type="PIRSR" id="PIRSR600823-5"/>
    </source>
</evidence>
<evidence type="ECO:0000256" key="5">
    <source>
        <dbReference type="ARBA" id="ARBA00022525"/>
    </source>
</evidence>
<dbReference type="GO" id="GO:0046872">
    <property type="term" value="F:metal ion binding"/>
    <property type="evidence" value="ECO:0007669"/>
    <property type="project" value="UniProtKB-UniRule"/>
</dbReference>
<evidence type="ECO:0000256" key="6">
    <source>
        <dbReference type="ARBA" id="ARBA00022559"/>
    </source>
</evidence>
<comment type="caution">
    <text evidence="23">The sequence shown here is derived from an EMBL/GenBank/DDBJ whole genome shotgun (WGS) entry which is preliminary data.</text>
</comment>
<dbReference type="PROSITE" id="PS00435">
    <property type="entry name" value="PEROXIDASE_1"/>
    <property type="match status" value="1"/>
</dbReference>
<comment type="cofactor">
    <cofactor evidence="17 20">
        <name>Ca(2+)</name>
        <dbReference type="ChEBI" id="CHEBI:29108"/>
    </cofactor>
    <text evidence="17 20">Binds 2 calcium ions per subunit.</text>
</comment>
<proteinExistence type="inferred from homology"/>
<keyword evidence="9 17" id="KW-0106">Calcium</keyword>
<evidence type="ECO:0000256" key="17">
    <source>
        <dbReference type="PIRSR" id="PIRSR600823-3"/>
    </source>
</evidence>
<keyword evidence="5 20" id="KW-0964">Secreted</keyword>
<evidence type="ECO:0000313" key="23">
    <source>
        <dbReference type="EMBL" id="KAG0458128.1"/>
    </source>
</evidence>
<dbReference type="InterPro" id="IPR000823">
    <property type="entry name" value="Peroxidase_pln"/>
</dbReference>
<evidence type="ECO:0000256" key="18">
    <source>
        <dbReference type="PIRSR" id="PIRSR600823-4"/>
    </source>
</evidence>
<keyword evidence="13" id="KW-0873">Pyrrolidone carboxylic acid</keyword>
<evidence type="ECO:0000256" key="13">
    <source>
        <dbReference type="ARBA" id="ARBA00023283"/>
    </source>
</evidence>
<accession>A0A835PSH6</accession>
<dbReference type="PROSITE" id="PS50873">
    <property type="entry name" value="PEROXIDASE_4"/>
    <property type="match status" value="1"/>
</dbReference>
<dbReference type="GO" id="GO:0140825">
    <property type="term" value="F:lactoperoxidase activity"/>
    <property type="evidence" value="ECO:0007669"/>
    <property type="project" value="UniProtKB-EC"/>
</dbReference>
<protein>
    <recommendedName>
        <fullName evidence="4 20">Peroxidase</fullName>
        <ecNumber evidence="4 20">1.11.1.7</ecNumber>
    </recommendedName>
</protein>
<dbReference type="FunFam" id="1.10.520.10:FF:000008">
    <property type="entry name" value="Peroxidase"/>
    <property type="match status" value="1"/>
</dbReference>
<comment type="function">
    <text evidence="2">Removal of H(2)O(2), oxidation of toxic reductants, biosynthesis and degradation of lignin, suberization, auxin catabolism, response to environmental stresses such as wounding, pathogen attack and oxidative stress. These functions might be dependent on each isozyme/isoform in each plant tissue.</text>
</comment>
<keyword evidence="11 17" id="KW-0408">Iron</keyword>
<evidence type="ECO:0000256" key="14">
    <source>
        <dbReference type="ARBA" id="ARBA00023324"/>
    </source>
</evidence>
<sequence>MALFPFSRAVISPQRGEETRTPMSAILFLSFLLLCLAGRAESTKAAAGASGKRSPVHRHLLSSDFYVKTCPEVEQLVGSVTSQRHKVAPSAGPATIRLFFHDCFVQGCDASILLAPGSEGKGEAVEREMGENRNLSPVGFDTIDLAKSAVEKKCPGVVSCADILAIAARDFVHLAGGPYYEVKKGRKDSKAPAVNLANKVRFGLPRANSTVNELLTLFAAKGLGPADLVVLSGAHTIGFAHCSHFVGRLYDGGGDPTMNRQLLQSLRLQCPRSGGNADVVAPLDVETPFEFDGKYYEGLGKGMGVLGSDQALWNDPRMRPVVEKMATGGKGSFFAAFAEGMERMGEIQVKQGRSGEIRRDCARHLAN</sequence>
<feature type="binding site" evidence="17">
    <location>
        <position position="111"/>
    </location>
    <ligand>
        <name>Ca(2+)</name>
        <dbReference type="ChEBI" id="CHEBI:29108"/>
        <label>1</label>
    </ligand>
</feature>
<comment type="cofactor">
    <cofactor evidence="17 20">
        <name>heme b</name>
        <dbReference type="ChEBI" id="CHEBI:60344"/>
    </cofactor>
    <text evidence="17 20">Binds 1 heme b (iron(II)-protoporphyrin IX) group per subunit.</text>
</comment>
<keyword evidence="8 17" id="KW-0479">Metal-binding</keyword>
<keyword evidence="10 20" id="KW-0560">Oxidoreductase</keyword>
<evidence type="ECO:0000256" key="21">
    <source>
        <dbReference type="SAM" id="SignalP"/>
    </source>
</evidence>
<evidence type="ECO:0000256" key="7">
    <source>
        <dbReference type="ARBA" id="ARBA00022617"/>
    </source>
</evidence>
<evidence type="ECO:0000256" key="16">
    <source>
        <dbReference type="PIRSR" id="PIRSR600823-2"/>
    </source>
</evidence>
<dbReference type="InterPro" id="IPR019793">
    <property type="entry name" value="Peroxidases_heam-ligand_BS"/>
</dbReference>
<feature type="disulfide bond" evidence="19">
    <location>
        <begin position="103"/>
        <end position="108"/>
    </location>
</feature>
<dbReference type="CDD" id="cd00693">
    <property type="entry name" value="secretory_peroxidase"/>
    <property type="match status" value="1"/>
</dbReference>
<dbReference type="Gene3D" id="1.10.420.10">
    <property type="entry name" value="Peroxidase, domain 2"/>
    <property type="match status" value="1"/>
</dbReference>
<feature type="binding site" evidence="17">
    <location>
        <position position="126"/>
    </location>
    <ligand>
        <name>Ca(2+)</name>
        <dbReference type="ChEBI" id="CHEBI:29108"/>
        <label>1</label>
    </ligand>
</feature>
<feature type="binding site" evidence="17">
    <location>
        <position position="287"/>
    </location>
    <ligand>
        <name>Ca(2+)</name>
        <dbReference type="ChEBI" id="CHEBI:29108"/>
        <label>2</label>
    </ligand>
</feature>
<evidence type="ECO:0000256" key="3">
    <source>
        <dbReference type="ARBA" id="ARBA00006873"/>
    </source>
</evidence>
<evidence type="ECO:0000256" key="10">
    <source>
        <dbReference type="ARBA" id="ARBA00023002"/>
    </source>
</evidence>
<dbReference type="InterPro" id="IPR033905">
    <property type="entry name" value="Secretory_peroxidase"/>
</dbReference>
<dbReference type="GO" id="GO:0020037">
    <property type="term" value="F:heme binding"/>
    <property type="evidence" value="ECO:0007669"/>
    <property type="project" value="UniProtKB-UniRule"/>
</dbReference>
<feature type="chain" id="PRO_5032507120" description="Peroxidase" evidence="21">
    <location>
        <begin position="43"/>
        <end position="367"/>
    </location>
</feature>
<feature type="binding site" evidence="17">
    <location>
        <position position="292"/>
    </location>
    <ligand>
        <name>Ca(2+)</name>
        <dbReference type="ChEBI" id="CHEBI:29108"/>
        <label>2</label>
    </ligand>
</feature>
<evidence type="ECO:0000256" key="12">
    <source>
        <dbReference type="ARBA" id="ARBA00023157"/>
    </source>
</evidence>
<feature type="binding site" description="axial binding residue" evidence="17">
    <location>
        <position position="235"/>
    </location>
    <ligand>
        <name>heme b</name>
        <dbReference type="ChEBI" id="CHEBI:60344"/>
    </ligand>
    <ligandPart>
        <name>Fe</name>
        <dbReference type="ChEBI" id="CHEBI:18248"/>
    </ligandPart>
</feature>
<dbReference type="InterPro" id="IPR019794">
    <property type="entry name" value="Peroxidases_AS"/>
</dbReference>
<dbReference type="FunFam" id="1.10.420.10:FF:000001">
    <property type="entry name" value="Peroxidase"/>
    <property type="match status" value="1"/>
</dbReference>
<feature type="active site" description="Proton acceptor" evidence="15">
    <location>
        <position position="101"/>
    </location>
</feature>
<gene>
    <name evidence="23" type="ORF">HPP92_023285</name>
</gene>
<name>A0A835PSH6_VANPL</name>
<feature type="disulfide bond" evidence="19">
    <location>
        <begin position="160"/>
        <end position="361"/>
    </location>
</feature>
<feature type="signal peptide" evidence="21">
    <location>
        <begin position="1"/>
        <end position="42"/>
    </location>
</feature>
<dbReference type="InterPro" id="IPR010255">
    <property type="entry name" value="Haem_peroxidase_sf"/>
</dbReference>
<dbReference type="PRINTS" id="PR00461">
    <property type="entry name" value="PLPEROXIDASE"/>
</dbReference>
<comment type="similarity">
    <text evidence="3">Belongs to the peroxidase family. Ascorbate peroxidase subfamily.</text>
</comment>
<evidence type="ECO:0000256" key="15">
    <source>
        <dbReference type="PIRSR" id="PIRSR600823-1"/>
    </source>
</evidence>
<dbReference type="SUPFAM" id="SSF48113">
    <property type="entry name" value="Heme-dependent peroxidases"/>
    <property type="match status" value="1"/>
</dbReference>
<feature type="binding site" evidence="17">
    <location>
        <position position="284"/>
    </location>
    <ligand>
        <name>Ca(2+)</name>
        <dbReference type="ChEBI" id="CHEBI:29108"/>
        <label>2</label>
    </ligand>
</feature>
<keyword evidence="7 20" id="KW-0349">Heme</keyword>
<dbReference type="Pfam" id="PF00141">
    <property type="entry name" value="peroxidase"/>
    <property type="match status" value="1"/>
</dbReference>
<feature type="disulfide bond" evidence="19">
    <location>
        <begin position="70"/>
        <end position="154"/>
    </location>
</feature>
<keyword evidence="21" id="KW-0732">Signal</keyword>
<dbReference type="EMBL" id="JADCNL010000012">
    <property type="protein sequence ID" value="KAG0458128.1"/>
    <property type="molecule type" value="Genomic_DNA"/>
</dbReference>
<comment type="similarity">
    <text evidence="20">Belongs to the peroxidase family. Classical plant (class III) peroxidase subfamily.</text>
</comment>
<evidence type="ECO:0000256" key="4">
    <source>
        <dbReference type="ARBA" id="ARBA00012313"/>
    </source>
</evidence>
<comment type="catalytic activity">
    <reaction evidence="1 20">
        <text>2 a phenolic donor + H2O2 = 2 a phenolic radical donor + 2 H2O</text>
        <dbReference type="Rhea" id="RHEA:56136"/>
        <dbReference type="ChEBI" id="CHEBI:15377"/>
        <dbReference type="ChEBI" id="CHEBI:16240"/>
        <dbReference type="ChEBI" id="CHEBI:139520"/>
        <dbReference type="ChEBI" id="CHEBI:139521"/>
        <dbReference type="EC" id="1.11.1.7"/>
    </reaction>
</comment>
<dbReference type="GO" id="GO:0042744">
    <property type="term" value="P:hydrogen peroxide catabolic process"/>
    <property type="evidence" value="ECO:0007669"/>
    <property type="project" value="UniProtKB-KW"/>
</dbReference>
<dbReference type="GO" id="GO:0005576">
    <property type="term" value="C:extracellular region"/>
    <property type="evidence" value="ECO:0007669"/>
    <property type="project" value="UniProtKB-SubCell"/>
</dbReference>